<comment type="caution">
    <text evidence="2">The sequence shown here is derived from an EMBL/GenBank/DDBJ whole genome shotgun (WGS) entry which is preliminary data.</text>
</comment>
<keyword evidence="3" id="KW-1185">Reference proteome</keyword>
<organism evidence="2 3">
    <name type="scientific">Operophtera brumata</name>
    <name type="common">Winter moth</name>
    <name type="synonym">Phalaena brumata</name>
    <dbReference type="NCBI Taxonomy" id="104452"/>
    <lineage>
        <taxon>Eukaryota</taxon>
        <taxon>Metazoa</taxon>
        <taxon>Ecdysozoa</taxon>
        <taxon>Arthropoda</taxon>
        <taxon>Hexapoda</taxon>
        <taxon>Insecta</taxon>
        <taxon>Pterygota</taxon>
        <taxon>Neoptera</taxon>
        <taxon>Endopterygota</taxon>
        <taxon>Lepidoptera</taxon>
        <taxon>Glossata</taxon>
        <taxon>Ditrysia</taxon>
        <taxon>Geometroidea</taxon>
        <taxon>Geometridae</taxon>
        <taxon>Larentiinae</taxon>
        <taxon>Operophtera</taxon>
    </lineage>
</organism>
<sequence>MSLDEVTTPPPPPTPYCPQHHSTEGSPASGINPRDGCCRSHVRQQGAGPPFGGLMYEFVGKTAPFLMLSALALGDG</sequence>
<accession>A0A0L7L2H9</accession>
<protein>
    <submittedName>
        <fullName evidence="2">Synaptic vesicular amine transporter</fullName>
    </submittedName>
</protein>
<feature type="region of interest" description="Disordered" evidence="1">
    <location>
        <begin position="1"/>
        <end position="44"/>
    </location>
</feature>
<feature type="non-terminal residue" evidence="2">
    <location>
        <position position="1"/>
    </location>
</feature>
<evidence type="ECO:0000313" key="3">
    <source>
        <dbReference type="Proteomes" id="UP000037510"/>
    </source>
</evidence>
<reference evidence="2 3" key="1">
    <citation type="journal article" date="2015" name="Genome Biol. Evol.">
        <title>The genome of winter moth (Operophtera brumata) provides a genomic perspective on sexual dimorphism and phenology.</title>
        <authorList>
            <person name="Derks M.F."/>
            <person name="Smit S."/>
            <person name="Salis L."/>
            <person name="Schijlen E."/>
            <person name="Bossers A."/>
            <person name="Mateman C."/>
            <person name="Pijl A.S."/>
            <person name="de Ridder D."/>
            <person name="Groenen M.A."/>
            <person name="Visser M.E."/>
            <person name="Megens H.J."/>
        </authorList>
    </citation>
    <scope>NUCLEOTIDE SEQUENCE [LARGE SCALE GENOMIC DNA]</scope>
    <source>
        <strain evidence="2">WM2013NL</strain>
        <tissue evidence="2">Head and thorax</tissue>
    </source>
</reference>
<evidence type="ECO:0000256" key="1">
    <source>
        <dbReference type="SAM" id="MobiDB-lite"/>
    </source>
</evidence>
<dbReference type="EMBL" id="JTDY01003350">
    <property type="protein sequence ID" value="KOB69688.1"/>
    <property type="molecule type" value="Genomic_DNA"/>
</dbReference>
<dbReference type="Proteomes" id="UP000037510">
    <property type="component" value="Unassembled WGS sequence"/>
</dbReference>
<evidence type="ECO:0000313" key="2">
    <source>
        <dbReference type="EMBL" id="KOB69688.1"/>
    </source>
</evidence>
<proteinExistence type="predicted"/>
<dbReference type="AlphaFoldDB" id="A0A0L7L2H9"/>
<dbReference type="STRING" id="104452.A0A0L7L2H9"/>
<gene>
    <name evidence="2" type="ORF">OBRU01_16481</name>
</gene>
<name>A0A0L7L2H9_OPEBR</name>
<feature type="non-terminal residue" evidence="2">
    <location>
        <position position="76"/>
    </location>
</feature>